<evidence type="ECO:0000313" key="3">
    <source>
        <dbReference type="Proteomes" id="UP000008555"/>
    </source>
</evidence>
<reference evidence="2 3" key="1">
    <citation type="journal article" date="2009" name="Infect. Immun.">
        <title>Comparative genomics reveal extensive transposon-mediated genomic plasticity and diversity among potential effector proteins within the genus Coxiella.</title>
        <authorList>
            <person name="Beare P.A."/>
            <person name="Unsworth N."/>
            <person name="Andoh M."/>
            <person name="Voth D.E."/>
            <person name="Omsland A."/>
            <person name="Gilk S.D."/>
            <person name="Williams K.P."/>
            <person name="Sobral B.W."/>
            <person name="Kupko J.J.III."/>
            <person name="Porcella S.F."/>
            <person name="Samuel J.E."/>
            <person name="Heinzen R.A."/>
        </authorList>
    </citation>
    <scope>NUCLEOTIDE SEQUENCE [LARGE SCALE GENOMIC DNA]</scope>
    <source>
        <strain evidence="2 3">Dugway 5J108-111</strain>
    </source>
</reference>
<accession>A9KBC2</accession>
<organism evidence="2 3">
    <name type="scientific">Coxiella burnetii (strain Dugway 5J108-111)</name>
    <dbReference type="NCBI Taxonomy" id="434922"/>
    <lineage>
        <taxon>Bacteria</taxon>
        <taxon>Pseudomonadati</taxon>
        <taxon>Pseudomonadota</taxon>
        <taxon>Gammaproteobacteria</taxon>
        <taxon>Legionellales</taxon>
        <taxon>Coxiellaceae</taxon>
        <taxon>Coxiella</taxon>
    </lineage>
</organism>
<proteinExistence type="predicted"/>
<evidence type="ECO:0000313" key="2">
    <source>
        <dbReference type="EMBL" id="ABS76760.2"/>
    </source>
</evidence>
<name>A9KBC2_COXBN</name>
<feature type="region of interest" description="Disordered" evidence="1">
    <location>
        <begin position="34"/>
        <end position="55"/>
    </location>
</feature>
<dbReference type="AlphaFoldDB" id="A9KBC2"/>
<protein>
    <submittedName>
        <fullName evidence="2">Hypothetical cytosolic protein</fullName>
    </submittedName>
</protein>
<gene>
    <name evidence="2" type="ordered locus">CBUD_0136</name>
</gene>
<evidence type="ECO:0000256" key="1">
    <source>
        <dbReference type="SAM" id="MobiDB-lite"/>
    </source>
</evidence>
<dbReference type="Proteomes" id="UP000008555">
    <property type="component" value="Chromosome"/>
</dbReference>
<sequence length="270" mass="31041">MMTETSFTKEKENIRRQVDAAEFDRISMEIAKTIQKEQQQKQAEAYKKTDSDSEKNKAYLETSQPLPQRHVIPDSHFSALSSLTFDFENSLTDFQDELQESIQQALESNVISQTTADQIKKVIDLPLEEISVQEKMEDRFRQLVRPQPSVSVLDEELKQMAPVFRPQATQLWKMGKDAVNERSVDIGQALAASVLFDVYANRFTQQCGDAISLAQCAGFLENYFLPAFNRSFANLFSRSYSPRFFQPMAYWRRSNDEALERETLTTSMGL</sequence>
<dbReference type="KEGG" id="cbd:CBUD_0136"/>
<dbReference type="EMBL" id="CP000733">
    <property type="protein sequence ID" value="ABS76760.2"/>
    <property type="molecule type" value="Genomic_DNA"/>
</dbReference>
<dbReference type="HOGENOM" id="CLU_1033336_0_0_6"/>